<dbReference type="EMBL" id="JAUJEB010000001">
    <property type="protein sequence ID" value="MDN5212416.1"/>
    <property type="molecule type" value="Genomic_DNA"/>
</dbReference>
<evidence type="ECO:0000313" key="2">
    <source>
        <dbReference type="EMBL" id="MDN5212416.1"/>
    </source>
</evidence>
<evidence type="ECO:0000256" key="1">
    <source>
        <dbReference type="SAM" id="SignalP"/>
    </source>
</evidence>
<dbReference type="RefSeq" id="WP_346757733.1">
    <property type="nucleotide sequence ID" value="NZ_JAUJEB010000001.1"/>
</dbReference>
<reference evidence="2" key="1">
    <citation type="submission" date="2023-06" db="EMBL/GenBank/DDBJ databases">
        <title>Genomic of Agaribacillus aureum.</title>
        <authorList>
            <person name="Wang G."/>
        </authorList>
    </citation>
    <scope>NUCLEOTIDE SEQUENCE</scope>
    <source>
        <strain evidence="2">BMA12</strain>
    </source>
</reference>
<name>A0ABT8L580_9BACT</name>
<protein>
    <recommendedName>
        <fullName evidence="4">DUF2490 domain-containing protein</fullName>
    </recommendedName>
</protein>
<feature type="chain" id="PRO_5046116285" description="DUF2490 domain-containing protein" evidence="1">
    <location>
        <begin position="28"/>
        <end position="283"/>
    </location>
</feature>
<proteinExistence type="predicted"/>
<organism evidence="2 3">
    <name type="scientific">Agaribacillus aureus</name>
    <dbReference type="NCBI Taxonomy" id="3051825"/>
    <lineage>
        <taxon>Bacteria</taxon>
        <taxon>Pseudomonadati</taxon>
        <taxon>Bacteroidota</taxon>
        <taxon>Cytophagia</taxon>
        <taxon>Cytophagales</taxon>
        <taxon>Splendidivirgaceae</taxon>
        <taxon>Agaribacillus</taxon>
    </lineage>
</organism>
<accession>A0ABT8L580</accession>
<sequence>MKIINVHFEKQLYCLGLLIFITVNSFAQQGTGNANHKNTPEKQRYLISSLTSKRLQLRDQHMSPVTYFGGIIAPGFGMLKRKEKFFSEFSLNLALGSIQAKNGTELRPMRGDYFRIDMQYSYLRFVKNIANQRFRWYVGGKLKSHANVRLNEQLDTGFITFIFTNGLSLSSALERDINLFGRKMTLSYQLDLPVVTHVIRPNYLNIYNYIDPENDWLEERLRDSDWLLPGKFTSINSQISLTYPIKAGNMVRLSYGWEYYSLNNKLKARNASHDIALALLFNF</sequence>
<dbReference type="Proteomes" id="UP001172083">
    <property type="component" value="Unassembled WGS sequence"/>
</dbReference>
<gene>
    <name evidence="2" type="ORF">QQ020_10180</name>
</gene>
<feature type="signal peptide" evidence="1">
    <location>
        <begin position="1"/>
        <end position="27"/>
    </location>
</feature>
<keyword evidence="3" id="KW-1185">Reference proteome</keyword>
<evidence type="ECO:0008006" key="4">
    <source>
        <dbReference type="Google" id="ProtNLM"/>
    </source>
</evidence>
<evidence type="ECO:0000313" key="3">
    <source>
        <dbReference type="Proteomes" id="UP001172083"/>
    </source>
</evidence>
<comment type="caution">
    <text evidence="2">The sequence shown here is derived from an EMBL/GenBank/DDBJ whole genome shotgun (WGS) entry which is preliminary data.</text>
</comment>
<keyword evidence="1" id="KW-0732">Signal</keyword>